<name>A0A9N9PGS6_9HELO</name>
<evidence type="ECO:0000313" key="1">
    <source>
        <dbReference type="EMBL" id="CAG8952144.1"/>
    </source>
</evidence>
<dbReference type="Proteomes" id="UP000696280">
    <property type="component" value="Unassembled WGS sequence"/>
</dbReference>
<evidence type="ECO:0000313" key="2">
    <source>
        <dbReference type="Proteomes" id="UP000696280"/>
    </source>
</evidence>
<accession>A0A9N9PGS6</accession>
<dbReference type="OrthoDB" id="6161812at2759"/>
<proteinExistence type="predicted"/>
<protein>
    <submittedName>
        <fullName evidence="1">Uncharacterized protein</fullName>
    </submittedName>
</protein>
<keyword evidence="2" id="KW-1185">Reference proteome</keyword>
<sequence>MSSLLLRIGRPDETEEMLKRHPSLKAFTDHTFVKVWFCELEIFWRHGIAGTNSAPSKRFDDAMYLASKALAFR</sequence>
<dbReference type="EMBL" id="CAJVRL010000045">
    <property type="protein sequence ID" value="CAG8952144.1"/>
    <property type="molecule type" value="Genomic_DNA"/>
</dbReference>
<gene>
    <name evidence="1" type="ORF">HYFRA_00000882</name>
</gene>
<organism evidence="1 2">
    <name type="scientific">Hymenoscyphus fraxineus</name>
    <dbReference type="NCBI Taxonomy" id="746836"/>
    <lineage>
        <taxon>Eukaryota</taxon>
        <taxon>Fungi</taxon>
        <taxon>Dikarya</taxon>
        <taxon>Ascomycota</taxon>
        <taxon>Pezizomycotina</taxon>
        <taxon>Leotiomycetes</taxon>
        <taxon>Helotiales</taxon>
        <taxon>Helotiaceae</taxon>
        <taxon>Hymenoscyphus</taxon>
    </lineage>
</organism>
<reference evidence="1" key="1">
    <citation type="submission" date="2021-07" db="EMBL/GenBank/DDBJ databases">
        <authorList>
            <person name="Durling M."/>
        </authorList>
    </citation>
    <scope>NUCLEOTIDE SEQUENCE</scope>
</reference>
<comment type="caution">
    <text evidence="1">The sequence shown here is derived from an EMBL/GenBank/DDBJ whole genome shotgun (WGS) entry which is preliminary data.</text>
</comment>
<dbReference type="AlphaFoldDB" id="A0A9N9PGS6"/>